<dbReference type="GO" id="GO:0005737">
    <property type="term" value="C:cytoplasm"/>
    <property type="evidence" value="ECO:0007669"/>
    <property type="project" value="UniProtKB-SubCell"/>
</dbReference>
<comment type="caution">
    <text evidence="6">The sequence shown here is derived from an EMBL/GenBank/DDBJ whole genome shotgun (WGS) entry which is preliminary data.</text>
</comment>
<reference evidence="6 7" key="1">
    <citation type="submission" date="2020-07" db="EMBL/GenBank/DDBJ databases">
        <title>Thermogemmata thermophila gen. nov., sp. nov., a novel moderate thermophilic planctomycete from a Kamchatka hot spring.</title>
        <authorList>
            <person name="Elcheninov A.G."/>
            <person name="Podosokorskaya O.A."/>
            <person name="Kovaleva O.L."/>
            <person name="Novikov A."/>
            <person name="Bonch-Osmolovskaya E.A."/>
            <person name="Toshchakov S.V."/>
            <person name="Kublanov I.V."/>
        </authorList>
    </citation>
    <scope>NUCLEOTIDE SEQUENCE [LARGE SCALE GENOMIC DNA]</scope>
    <source>
        <strain evidence="6 7">2918</strain>
    </source>
</reference>
<keyword evidence="7" id="KW-1185">Reference proteome</keyword>
<name>A0A7V8VE99_9BACT</name>
<dbReference type="InterPro" id="IPR026590">
    <property type="entry name" value="Ssirtuin_cat_dom"/>
</dbReference>
<keyword evidence="1" id="KW-0808">Transferase</keyword>
<dbReference type="GO" id="GO:0036055">
    <property type="term" value="F:protein-succinyllysine desuccinylase activity"/>
    <property type="evidence" value="ECO:0007669"/>
    <property type="project" value="UniProtKB-UniRule"/>
</dbReference>
<comment type="similarity">
    <text evidence="3">Belongs to the sirtuin family. Class III subfamily.</text>
</comment>
<dbReference type="Proteomes" id="UP000542342">
    <property type="component" value="Unassembled WGS sequence"/>
</dbReference>
<dbReference type="EC" id="2.3.1.286" evidence="3"/>
<keyword evidence="3 4" id="KW-0479">Metal-binding</keyword>
<dbReference type="HAMAP" id="MF_01121">
    <property type="entry name" value="Sirtuin_ClassIII"/>
    <property type="match status" value="1"/>
</dbReference>
<dbReference type="GO" id="GO:0008270">
    <property type="term" value="F:zinc ion binding"/>
    <property type="evidence" value="ECO:0007669"/>
    <property type="project" value="UniProtKB-UniRule"/>
</dbReference>
<feature type="binding site" evidence="3">
    <location>
        <begin position="194"/>
        <end position="196"/>
    </location>
    <ligand>
        <name>NAD(+)</name>
        <dbReference type="ChEBI" id="CHEBI:57540"/>
    </ligand>
</feature>
<comment type="domain">
    <text evidence="3">2 residues (Tyr-73 and Arg-76) present in a large hydrophobic pocket are probably involved in substrate specificity. They are important for desuccinylation activity, but dispensable for deacetylation activity.</text>
</comment>
<comment type="function">
    <text evidence="3">NAD-dependent lysine deacetylase and desuccinylase that specifically removes acetyl and succinyl groups on target proteins. Modulates the activities of several proteins which are inactive in their acylated form.</text>
</comment>
<dbReference type="SUPFAM" id="SSF52467">
    <property type="entry name" value="DHS-like NAD/FAD-binding domain"/>
    <property type="match status" value="1"/>
</dbReference>
<comment type="catalytic activity">
    <reaction evidence="3">
        <text>N(6)-acetyl-L-lysyl-[protein] + NAD(+) + H2O = 2''-O-acetyl-ADP-D-ribose + nicotinamide + L-lysyl-[protein]</text>
        <dbReference type="Rhea" id="RHEA:43636"/>
        <dbReference type="Rhea" id="RHEA-COMP:9752"/>
        <dbReference type="Rhea" id="RHEA-COMP:10731"/>
        <dbReference type="ChEBI" id="CHEBI:15377"/>
        <dbReference type="ChEBI" id="CHEBI:17154"/>
        <dbReference type="ChEBI" id="CHEBI:29969"/>
        <dbReference type="ChEBI" id="CHEBI:57540"/>
        <dbReference type="ChEBI" id="CHEBI:61930"/>
        <dbReference type="ChEBI" id="CHEBI:83767"/>
        <dbReference type="EC" id="2.3.1.286"/>
    </reaction>
</comment>
<feature type="binding site" evidence="3">
    <location>
        <position position="76"/>
    </location>
    <ligand>
        <name>substrate</name>
    </ligand>
</feature>
<evidence type="ECO:0000256" key="3">
    <source>
        <dbReference type="HAMAP-Rule" id="MF_01121"/>
    </source>
</evidence>
<dbReference type="InterPro" id="IPR050134">
    <property type="entry name" value="NAD-dep_sirtuin_deacylases"/>
</dbReference>
<evidence type="ECO:0000259" key="5">
    <source>
        <dbReference type="PROSITE" id="PS50305"/>
    </source>
</evidence>
<feature type="binding site" evidence="3 4">
    <location>
        <position position="134"/>
    </location>
    <ligand>
        <name>Zn(2+)</name>
        <dbReference type="ChEBI" id="CHEBI:29105"/>
    </ligand>
</feature>
<dbReference type="EMBL" id="JACEFB010000005">
    <property type="protein sequence ID" value="MBA2226361.1"/>
    <property type="molecule type" value="Genomic_DNA"/>
</dbReference>
<feature type="binding site" evidence="3">
    <location>
        <begin position="222"/>
        <end position="224"/>
    </location>
    <ligand>
        <name>NAD(+)</name>
        <dbReference type="ChEBI" id="CHEBI:57540"/>
    </ligand>
</feature>
<dbReference type="Gene3D" id="3.40.50.1220">
    <property type="entry name" value="TPP-binding domain"/>
    <property type="match status" value="1"/>
</dbReference>
<accession>A0A7V8VE99</accession>
<comment type="subcellular location">
    <subcellularLocation>
        <location evidence="3">Cytoplasm</location>
    </subcellularLocation>
</comment>
<dbReference type="Pfam" id="PF02146">
    <property type="entry name" value="SIR2"/>
    <property type="match status" value="1"/>
</dbReference>
<evidence type="ECO:0000256" key="4">
    <source>
        <dbReference type="PROSITE-ProRule" id="PRU00236"/>
    </source>
</evidence>
<evidence type="ECO:0000313" key="7">
    <source>
        <dbReference type="Proteomes" id="UP000542342"/>
    </source>
</evidence>
<dbReference type="GO" id="GO:0036054">
    <property type="term" value="F:protein-malonyllysine demalonylase activity"/>
    <property type="evidence" value="ECO:0007669"/>
    <property type="project" value="InterPro"/>
</dbReference>
<evidence type="ECO:0000313" key="6">
    <source>
        <dbReference type="EMBL" id="MBA2226361.1"/>
    </source>
</evidence>
<comment type="catalytic activity">
    <reaction evidence="3">
        <text>N(6)-succinyl-L-lysyl-[protein] + NAD(+) + H2O = 2''-O-succinyl-ADP-D-ribose + nicotinamide + L-lysyl-[protein]</text>
        <dbReference type="Rhea" id="RHEA:47668"/>
        <dbReference type="Rhea" id="RHEA-COMP:9752"/>
        <dbReference type="Rhea" id="RHEA-COMP:11877"/>
        <dbReference type="ChEBI" id="CHEBI:15377"/>
        <dbReference type="ChEBI" id="CHEBI:17154"/>
        <dbReference type="ChEBI" id="CHEBI:29969"/>
        <dbReference type="ChEBI" id="CHEBI:57540"/>
        <dbReference type="ChEBI" id="CHEBI:87830"/>
        <dbReference type="ChEBI" id="CHEBI:87832"/>
    </reaction>
</comment>
<dbReference type="GO" id="GO:0070403">
    <property type="term" value="F:NAD+ binding"/>
    <property type="evidence" value="ECO:0007669"/>
    <property type="project" value="UniProtKB-UniRule"/>
</dbReference>
<keyword evidence="2 3" id="KW-0520">NAD</keyword>
<proteinExistence type="inferred from homology"/>
<dbReference type="AlphaFoldDB" id="A0A7V8VE99"/>
<evidence type="ECO:0000256" key="2">
    <source>
        <dbReference type="ARBA" id="ARBA00023027"/>
    </source>
</evidence>
<dbReference type="GO" id="GO:0017136">
    <property type="term" value="F:histone deacetylase activity, NAD-dependent"/>
    <property type="evidence" value="ECO:0007669"/>
    <property type="project" value="TreeGrafter"/>
</dbReference>
<feature type="active site" description="Proton acceptor" evidence="3 4">
    <location>
        <position position="126"/>
    </location>
</feature>
<organism evidence="6 7">
    <name type="scientific">Thermogemmata fonticola</name>
    <dbReference type="NCBI Taxonomy" id="2755323"/>
    <lineage>
        <taxon>Bacteria</taxon>
        <taxon>Pseudomonadati</taxon>
        <taxon>Planctomycetota</taxon>
        <taxon>Planctomycetia</taxon>
        <taxon>Gemmatales</taxon>
        <taxon>Gemmataceae</taxon>
        <taxon>Thermogemmata</taxon>
    </lineage>
</organism>
<feature type="binding site" evidence="3">
    <location>
        <position position="240"/>
    </location>
    <ligand>
        <name>NAD(+)</name>
        <dbReference type="ChEBI" id="CHEBI:57540"/>
    </ligand>
</feature>
<feature type="binding site" evidence="3 4">
    <location>
        <position position="137"/>
    </location>
    <ligand>
        <name>Zn(2+)</name>
        <dbReference type="ChEBI" id="CHEBI:29105"/>
    </ligand>
</feature>
<dbReference type="RefSeq" id="WP_194537793.1">
    <property type="nucleotide sequence ID" value="NZ_JACEFB010000005.1"/>
</dbReference>
<protein>
    <recommendedName>
        <fullName evidence="3">NAD-dependent protein deacylase</fullName>
        <ecNumber evidence="3">2.3.1.286</ecNumber>
    </recommendedName>
    <alternativeName>
        <fullName evidence="3">Regulatory protein SIR2 homolog</fullName>
    </alternativeName>
</protein>
<feature type="binding site" evidence="3">
    <location>
        <begin position="108"/>
        <end position="111"/>
    </location>
    <ligand>
        <name>NAD(+)</name>
        <dbReference type="ChEBI" id="CHEBI:57540"/>
    </ligand>
</feature>
<feature type="binding site" evidence="3">
    <location>
        <position position="73"/>
    </location>
    <ligand>
        <name>substrate</name>
    </ligand>
</feature>
<feature type="binding site" evidence="3 4">
    <location>
        <position position="157"/>
    </location>
    <ligand>
        <name>Zn(2+)</name>
        <dbReference type="ChEBI" id="CHEBI:29105"/>
    </ligand>
</feature>
<evidence type="ECO:0000256" key="1">
    <source>
        <dbReference type="ARBA" id="ARBA00022679"/>
    </source>
</evidence>
<feature type="domain" description="Deacetylase sirtuin-type" evidence="5">
    <location>
        <begin position="4"/>
        <end position="255"/>
    </location>
</feature>
<dbReference type="InterPro" id="IPR026591">
    <property type="entry name" value="Sirtuin_cat_small_dom_sf"/>
</dbReference>
<keyword evidence="3 4" id="KW-0862">Zinc</keyword>
<sequence>MTTSTGIVAGLEQAAQWLRQAERICVLTGAGVSAESGVPTFRGSDGLWEGHRIEDVASPEGFRRNPTLVWQFYNARRANLRQVQPNPGHYALAELERRWGDRFTLVTQNVDGLHQAAGNRQVLELHGNLRRTRCLGCGEVRDRGLEPLDPLPRCPRCGGPLRPDIVWFGEMLPEETWEAAVWAAHSCDLLLVVGTSAVVYPAASLIPIARRGQPPAKVVEINLTRTEATPQADLSLHGPSGVVLPELVRAMESMP</sequence>
<dbReference type="NCBIfam" id="NF001753">
    <property type="entry name" value="PRK00481.1-3"/>
    <property type="match status" value="1"/>
</dbReference>
<dbReference type="CDD" id="cd01412">
    <property type="entry name" value="SIRT5_Af1_CobB"/>
    <property type="match status" value="1"/>
</dbReference>
<dbReference type="Gene3D" id="3.30.1600.10">
    <property type="entry name" value="SIR2/SIRT2 'Small Domain"/>
    <property type="match status" value="1"/>
</dbReference>
<comment type="cofactor">
    <cofactor evidence="3">
        <name>Zn(2+)</name>
        <dbReference type="ChEBI" id="CHEBI:29105"/>
    </cofactor>
    <text evidence="3">Binds 1 zinc ion per subunit.</text>
</comment>
<gene>
    <name evidence="3" type="primary">cobB</name>
    <name evidence="6" type="ORF">H0921_09340</name>
</gene>
<dbReference type="PANTHER" id="PTHR11085">
    <property type="entry name" value="NAD-DEPENDENT PROTEIN DEACYLASE SIRTUIN-5, MITOCHONDRIAL-RELATED"/>
    <property type="match status" value="1"/>
</dbReference>
<feature type="binding site" evidence="3">
    <location>
        <begin position="29"/>
        <end position="48"/>
    </location>
    <ligand>
        <name>NAD(+)</name>
        <dbReference type="ChEBI" id="CHEBI:57540"/>
    </ligand>
</feature>
<feature type="binding site" evidence="3 4">
    <location>
        <position position="154"/>
    </location>
    <ligand>
        <name>Zn(2+)</name>
        <dbReference type="ChEBI" id="CHEBI:29105"/>
    </ligand>
</feature>
<dbReference type="InterPro" id="IPR027546">
    <property type="entry name" value="Sirtuin_class_III"/>
</dbReference>
<dbReference type="PANTHER" id="PTHR11085:SF4">
    <property type="entry name" value="NAD-DEPENDENT PROTEIN DEACYLASE"/>
    <property type="match status" value="1"/>
</dbReference>
<dbReference type="PROSITE" id="PS50305">
    <property type="entry name" value="SIRTUIN"/>
    <property type="match status" value="1"/>
</dbReference>
<keyword evidence="3" id="KW-0963">Cytoplasm</keyword>
<dbReference type="InterPro" id="IPR003000">
    <property type="entry name" value="Sirtuin"/>
</dbReference>
<dbReference type="InterPro" id="IPR029035">
    <property type="entry name" value="DHS-like_NAD/FAD-binding_dom"/>
</dbReference>